<comment type="caution">
    <text evidence="3">The sequence shown here is derived from an EMBL/GenBank/DDBJ whole genome shotgun (WGS) entry which is preliminary data.</text>
</comment>
<dbReference type="Gene3D" id="3.40.720.10">
    <property type="entry name" value="Alkaline Phosphatase, subunit A"/>
    <property type="match status" value="1"/>
</dbReference>
<dbReference type="InterPro" id="IPR032506">
    <property type="entry name" value="SGSH_C"/>
</dbReference>
<dbReference type="GO" id="GO:0004065">
    <property type="term" value="F:arylsulfatase activity"/>
    <property type="evidence" value="ECO:0007669"/>
    <property type="project" value="TreeGrafter"/>
</dbReference>
<dbReference type="Pfam" id="PF16347">
    <property type="entry name" value="SGSH_C"/>
    <property type="match status" value="1"/>
</dbReference>
<protein>
    <recommendedName>
        <fullName evidence="2">N-sulphoglucosamine sulphohydrolase C-terminal domain-containing protein</fullName>
    </recommendedName>
</protein>
<dbReference type="InterPro" id="IPR017850">
    <property type="entry name" value="Alkaline_phosphatase_core_sf"/>
</dbReference>
<reference evidence="3" key="1">
    <citation type="journal article" date="2015" name="Nature">
        <title>Complex archaea that bridge the gap between prokaryotes and eukaryotes.</title>
        <authorList>
            <person name="Spang A."/>
            <person name="Saw J.H."/>
            <person name="Jorgensen S.L."/>
            <person name="Zaremba-Niedzwiedzka K."/>
            <person name="Martijn J."/>
            <person name="Lind A.E."/>
            <person name="van Eijk R."/>
            <person name="Schleper C."/>
            <person name="Guy L."/>
            <person name="Ettema T.J."/>
        </authorList>
    </citation>
    <scope>NUCLEOTIDE SEQUENCE</scope>
</reference>
<name>A0A0F8X6G5_9ZZZZ</name>
<organism evidence="3">
    <name type="scientific">marine sediment metagenome</name>
    <dbReference type="NCBI Taxonomy" id="412755"/>
    <lineage>
        <taxon>unclassified sequences</taxon>
        <taxon>metagenomes</taxon>
        <taxon>ecological metagenomes</taxon>
    </lineage>
</organism>
<dbReference type="Gene3D" id="3.30.1120.10">
    <property type="match status" value="1"/>
</dbReference>
<evidence type="ECO:0000259" key="2">
    <source>
        <dbReference type="Pfam" id="PF16347"/>
    </source>
</evidence>
<dbReference type="EMBL" id="LAZR01061054">
    <property type="protein sequence ID" value="KKK64368.1"/>
    <property type="molecule type" value="Genomic_DNA"/>
</dbReference>
<accession>A0A0F8X6G5</accession>
<dbReference type="SUPFAM" id="SSF53649">
    <property type="entry name" value="Alkaline phosphatase-like"/>
    <property type="match status" value="1"/>
</dbReference>
<evidence type="ECO:0000256" key="1">
    <source>
        <dbReference type="ARBA" id="ARBA00008779"/>
    </source>
</evidence>
<evidence type="ECO:0000313" key="3">
    <source>
        <dbReference type="EMBL" id="KKK64368.1"/>
    </source>
</evidence>
<feature type="domain" description="N-sulphoglucosamine sulphohydrolase C-terminal" evidence="2">
    <location>
        <begin position="1"/>
        <end position="120"/>
    </location>
</feature>
<gene>
    <name evidence="3" type="ORF">LCGC14_2984900</name>
</gene>
<comment type="similarity">
    <text evidence="1">Belongs to the sulfatase family.</text>
</comment>
<sequence>MMQWIGRIPSGSTYDHAISSLDLFPTFASAAGAILPDHLDGVDLMPYLSGENPDAPHNSLFWRQGKKTALRLGDWKIVFNPQKNDWELYNLVDDLGETDNLVHRNAEKVEELKKEWDKMNQQMIAPIF</sequence>
<proteinExistence type="inferred from homology"/>
<dbReference type="AlphaFoldDB" id="A0A0F8X6G5"/>
<dbReference type="InterPro" id="IPR050738">
    <property type="entry name" value="Sulfatase"/>
</dbReference>
<dbReference type="PANTHER" id="PTHR42693">
    <property type="entry name" value="ARYLSULFATASE FAMILY MEMBER"/>
    <property type="match status" value="1"/>
</dbReference>
<dbReference type="PANTHER" id="PTHR42693:SF33">
    <property type="entry name" value="ARYLSULFATASE"/>
    <property type="match status" value="1"/>
</dbReference>